<dbReference type="PANTHER" id="PTHR31949:SF6">
    <property type="entry name" value="DUF4005 DOMAIN-CONTAINING PROTEIN"/>
    <property type="match status" value="1"/>
</dbReference>
<feature type="compositionally biased region" description="Low complexity" evidence="1">
    <location>
        <begin position="145"/>
        <end position="157"/>
    </location>
</feature>
<reference evidence="2 3" key="1">
    <citation type="journal article" date="2018" name="PLoS Genet.">
        <title>Population sequencing reveals clonal diversity and ancestral inbreeding in the grapevine cultivar Chardonnay.</title>
        <authorList>
            <person name="Roach M.J."/>
            <person name="Johnson D.L."/>
            <person name="Bohlmann J."/>
            <person name="van Vuuren H.J."/>
            <person name="Jones S.J."/>
            <person name="Pretorius I.S."/>
            <person name="Schmidt S.A."/>
            <person name="Borneman A.R."/>
        </authorList>
    </citation>
    <scope>NUCLEOTIDE SEQUENCE [LARGE SCALE GENOMIC DNA]</scope>
    <source>
        <strain evidence="3">cv. Chardonnay</strain>
        <tissue evidence="2">Leaf</tissue>
    </source>
</reference>
<name>A0A438GYM8_VITVI</name>
<evidence type="ECO:0000313" key="3">
    <source>
        <dbReference type="Proteomes" id="UP000288805"/>
    </source>
</evidence>
<dbReference type="AlphaFoldDB" id="A0A438GYM8"/>
<dbReference type="EMBL" id="QGNW01000314">
    <property type="protein sequence ID" value="RVW77386.1"/>
    <property type="molecule type" value="Genomic_DNA"/>
</dbReference>
<feature type="compositionally biased region" description="Polar residues" evidence="1">
    <location>
        <begin position="181"/>
        <end position="197"/>
    </location>
</feature>
<feature type="compositionally biased region" description="Polar residues" evidence="1">
    <location>
        <begin position="298"/>
        <end position="309"/>
    </location>
</feature>
<feature type="region of interest" description="Disordered" evidence="1">
    <location>
        <begin position="230"/>
        <end position="309"/>
    </location>
</feature>
<evidence type="ECO:0000313" key="2">
    <source>
        <dbReference type="EMBL" id="RVW77386.1"/>
    </source>
</evidence>
<protein>
    <submittedName>
        <fullName evidence="2">Uncharacterized protein</fullName>
    </submittedName>
</protein>
<organism evidence="2 3">
    <name type="scientific">Vitis vinifera</name>
    <name type="common">Grape</name>
    <dbReference type="NCBI Taxonomy" id="29760"/>
    <lineage>
        <taxon>Eukaryota</taxon>
        <taxon>Viridiplantae</taxon>
        <taxon>Streptophyta</taxon>
        <taxon>Embryophyta</taxon>
        <taxon>Tracheophyta</taxon>
        <taxon>Spermatophyta</taxon>
        <taxon>Magnoliopsida</taxon>
        <taxon>eudicotyledons</taxon>
        <taxon>Gunneridae</taxon>
        <taxon>Pentapetalae</taxon>
        <taxon>rosids</taxon>
        <taxon>Vitales</taxon>
        <taxon>Vitaceae</taxon>
        <taxon>Viteae</taxon>
        <taxon>Vitis</taxon>
    </lineage>
</organism>
<dbReference type="PANTHER" id="PTHR31949">
    <property type="entry name" value="GASTRIC MUCIN-LIKE PROTEIN"/>
    <property type="match status" value="1"/>
</dbReference>
<accession>A0A438GYM8</accession>
<comment type="caution">
    <text evidence="2">The sequence shown here is derived from an EMBL/GenBank/DDBJ whole genome shotgun (WGS) entry which is preliminary data.</text>
</comment>
<sequence>MKGGGQRRLLCPKPNGHKDRDEDLLLFREIHKREKERIASLLQPVSDEFEPNSGNYPLYRIASAKKGSGYEFLAGGNKNDYDWLKTPPATPLFPSLEMEANAPDLVVHREIPILQPLSRFSSNSEAPKEGNGRSLSPSPTPKIPPRSTTPSGRSSISLAETKNPKGPLILNQKVGIDPSKRSNLGTITSKPTTQQESDANFITTNLLRNMGTDSKMKPTSRGVSPLVRTKIPAQIPGFSDETPPNLKTDRSSSASRGRSCNPVLSSHQKSDSTAKPKRQLCSPSVARNRKVQFKQESEGNLTTQKGRTQTANGAQILGSRMVDKVMNARKSGAEERETKPNLRGLITENPAYGRTTSKSSLDMALKHMDIKREQSNSRNISLGRRFKTSGSTSH</sequence>
<feature type="region of interest" description="Disordered" evidence="1">
    <location>
        <begin position="370"/>
        <end position="394"/>
    </location>
</feature>
<feature type="compositionally biased region" description="Polar residues" evidence="1">
    <location>
        <begin position="251"/>
        <end position="267"/>
    </location>
</feature>
<feature type="region of interest" description="Disordered" evidence="1">
    <location>
        <begin position="118"/>
        <end position="197"/>
    </location>
</feature>
<dbReference type="Proteomes" id="UP000288805">
    <property type="component" value="Unassembled WGS sequence"/>
</dbReference>
<proteinExistence type="predicted"/>
<evidence type="ECO:0000256" key="1">
    <source>
        <dbReference type="SAM" id="MobiDB-lite"/>
    </source>
</evidence>
<gene>
    <name evidence="2" type="ORF">CK203_043653</name>
</gene>